<evidence type="ECO:0000313" key="4">
    <source>
        <dbReference type="Proteomes" id="UP001189429"/>
    </source>
</evidence>
<feature type="region of interest" description="Disordered" evidence="1">
    <location>
        <begin position="210"/>
        <end position="245"/>
    </location>
</feature>
<evidence type="ECO:0000256" key="1">
    <source>
        <dbReference type="SAM" id="MobiDB-lite"/>
    </source>
</evidence>
<feature type="domain" description="Band 7" evidence="2">
    <location>
        <begin position="63"/>
        <end position="212"/>
    </location>
</feature>
<evidence type="ECO:0000313" key="3">
    <source>
        <dbReference type="EMBL" id="CAK0836564.1"/>
    </source>
</evidence>
<sequence>MDFNSVCGPAVQCVRTTRPRSAACGCAAAAGALLLGLSFSSLEYTEVGLNLSHITNNVSPQGYTAGLYCLGPGNSFIKFPGTVQTIQFSLDQGSAGPPMRSRTSDGLEVQLEVSFQYQLNFSTVYDLYRKFGTQYKPVFVNMATDIITAKATAYNATAFFMDRPAISLAMEDELKDHPPAFETEAFSSVPFFQLRSVSLPSEFEQAIQDTEVKVTSRRPTQSSRQGGSRWTPRSCRRSRRRHSLT</sequence>
<gene>
    <name evidence="3" type="ORF">PCOR1329_LOCUS33007</name>
</gene>
<organism evidence="3 4">
    <name type="scientific">Prorocentrum cordatum</name>
    <dbReference type="NCBI Taxonomy" id="2364126"/>
    <lineage>
        <taxon>Eukaryota</taxon>
        <taxon>Sar</taxon>
        <taxon>Alveolata</taxon>
        <taxon>Dinophyceae</taxon>
        <taxon>Prorocentrales</taxon>
        <taxon>Prorocentraceae</taxon>
        <taxon>Prorocentrum</taxon>
    </lineage>
</organism>
<dbReference type="InterPro" id="IPR001107">
    <property type="entry name" value="Band_7"/>
</dbReference>
<comment type="caution">
    <text evidence="3">The sequence shown here is derived from an EMBL/GenBank/DDBJ whole genome shotgun (WGS) entry which is preliminary data.</text>
</comment>
<dbReference type="EMBL" id="CAUYUJ010013669">
    <property type="protein sequence ID" value="CAK0836564.1"/>
    <property type="molecule type" value="Genomic_DNA"/>
</dbReference>
<keyword evidence="4" id="KW-1185">Reference proteome</keyword>
<evidence type="ECO:0000259" key="2">
    <source>
        <dbReference type="Pfam" id="PF01145"/>
    </source>
</evidence>
<accession>A0ABN9SVK5</accession>
<protein>
    <recommendedName>
        <fullName evidence="2">Band 7 domain-containing protein</fullName>
    </recommendedName>
</protein>
<reference evidence="3" key="1">
    <citation type="submission" date="2023-10" db="EMBL/GenBank/DDBJ databases">
        <authorList>
            <person name="Chen Y."/>
            <person name="Shah S."/>
            <person name="Dougan E. K."/>
            <person name="Thang M."/>
            <person name="Chan C."/>
        </authorList>
    </citation>
    <scope>NUCLEOTIDE SEQUENCE [LARGE SCALE GENOMIC DNA]</scope>
</reference>
<dbReference type="Proteomes" id="UP001189429">
    <property type="component" value="Unassembled WGS sequence"/>
</dbReference>
<name>A0ABN9SVK5_9DINO</name>
<dbReference type="Pfam" id="PF01145">
    <property type="entry name" value="Band_7"/>
    <property type="match status" value="1"/>
</dbReference>
<proteinExistence type="predicted"/>
<feature type="compositionally biased region" description="Basic residues" evidence="1">
    <location>
        <begin position="234"/>
        <end position="245"/>
    </location>
</feature>
<feature type="compositionally biased region" description="Polar residues" evidence="1">
    <location>
        <begin position="217"/>
        <end position="226"/>
    </location>
</feature>